<reference evidence="10" key="1">
    <citation type="journal article" date="2019" name="Int. J. Syst. Evol. Microbiol.">
        <title>The Global Catalogue of Microorganisms (GCM) 10K type strain sequencing project: providing services to taxonomists for standard genome sequencing and annotation.</title>
        <authorList>
            <consortium name="The Broad Institute Genomics Platform"/>
            <consortium name="The Broad Institute Genome Sequencing Center for Infectious Disease"/>
            <person name="Wu L."/>
            <person name="Ma J."/>
        </authorList>
    </citation>
    <scope>NUCLEOTIDE SEQUENCE [LARGE SCALE GENOMIC DNA]</scope>
    <source>
        <strain evidence="10">JCM 18541</strain>
    </source>
</reference>
<evidence type="ECO:0000256" key="1">
    <source>
        <dbReference type="ARBA" id="ARBA00000151"/>
    </source>
</evidence>
<dbReference type="CDD" id="cd19365">
    <property type="entry name" value="TenA_C-like"/>
    <property type="match status" value="1"/>
</dbReference>
<evidence type="ECO:0000259" key="7">
    <source>
        <dbReference type="Pfam" id="PF03070"/>
    </source>
</evidence>
<dbReference type="RefSeq" id="WP_345445698.1">
    <property type="nucleotide sequence ID" value="NZ_BAABKP010000001.1"/>
</dbReference>
<evidence type="ECO:0000256" key="5">
    <source>
        <dbReference type="ARBA" id="ARBA00022977"/>
    </source>
</evidence>
<dbReference type="PANTHER" id="PTHR20858">
    <property type="entry name" value="PHOSPHOMETHYLPYRIMIDINE KINASE"/>
    <property type="match status" value="1"/>
</dbReference>
<dbReference type="Gene3D" id="3.40.1190.20">
    <property type="match status" value="1"/>
</dbReference>
<dbReference type="NCBIfam" id="NF011301">
    <property type="entry name" value="PRK14713.1"/>
    <property type="match status" value="1"/>
</dbReference>
<comment type="pathway">
    <text evidence="4">Cofactor biosynthesis; thiamine diphosphate biosynthesis; 4-amino-2-methyl-5-diphosphomethylpyrimidine from 5-amino-1-(5-phospho-D-ribosyl)imidazole: step 3/3.</text>
</comment>
<name>A0ABP9BG61_9MICC</name>
<dbReference type="SUPFAM" id="SSF53613">
    <property type="entry name" value="Ribokinase-like"/>
    <property type="match status" value="1"/>
</dbReference>
<dbReference type="InterPro" id="IPR013749">
    <property type="entry name" value="PM/HMP-P_kinase-1"/>
</dbReference>
<protein>
    <recommendedName>
        <fullName evidence="11">Hydroxymethylpyrimidine kinase</fullName>
    </recommendedName>
</protein>
<dbReference type="Proteomes" id="UP001500187">
    <property type="component" value="Unassembled WGS sequence"/>
</dbReference>
<evidence type="ECO:0000256" key="2">
    <source>
        <dbReference type="ARBA" id="ARBA00000565"/>
    </source>
</evidence>
<dbReference type="InterPro" id="IPR004305">
    <property type="entry name" value="Thiaminase-2/PQQC"/>
</dbReference>
<proteinExistence type="predicted"/>
<dbReference type="InterPro" id="IPR029056">
    <property type="entry name" value="Ribokinase-like"/>
</dbReference>
<dbReference type="SUPFAM" id="SSF48613">
    <property type="entry name" value="Heme oxygenase-like"/>
    <property type="match status" value="1"/>
</dbReference>
<comment type="caution">
    <text evidence="9">The sequence shown here is derived from an EMBL/GenBank/DDBJ whole genome shotgun (WGS) entry which is preliminary data.</text>
</comment>
<comment type="function">
    <text evidence="3">Catalyzes the phosphorylation of hydroxymethylpyrimidine phosphate (HMP-P) to HMP-PP, and of HMP to HMP-P.</text>
</comment>
<accession>A0ABP9BG61</accession>
<feature type="region of interest" description="Disordered" evidence="6">
    <location>
        <begin position="267"/>
        <end position="286"/>
    </location>
</feature>
<feature type="domain" description="Thiaminase-2/PQQC" evidence="7">
    <location>
        <begin position="311"/>
        <end position="492"/>
    </location>
</feature>
<evidence type="ECO:0000313" key="10">
    <source>
        <dbReference type="Proteomes" id="UP001500187"/>
    </source>
</evidence>
<dbReference type="Pfam" id="PF03070">
    <property type="entry name" value="TENA_THI-4"/>
    <property type="match status" value="1"/>
</dbReference>
<dbReference type="Pfam" id="PF08543">
    <property type="entry name" value="Phos_pyr_kin"/>
    <property type="match status" value="1"/>
</dbReference>
<keyword evidence="5" id="KW-0784">Thiamine biosynthesis</keyword>
<dbReference type="CDD" id="cd01169">
    <property type="entry name" value="HMPP_kinase"/>
    <property type="match status" value="1"/>
</dbReference>
<dbReference type="InterPro" id="IPR016084">
    <property type="entry name" value="Haem_Oase-like_multi-hlx"/>
</dbReference>
<evidence type="ECO:0008006" key="11">
    <source>
        <dbReference type="Google" id="ProtNLM"/>
    </source>
</evidence>
<evidence type="ECO:0000256" key="3">
    <source>
        <dbReference type="ARBA" id="ARBA00003848"/>
    </source>
</evidence>
<comment type="catalytic activity">
    <reaction evidence="2">
        <text>4-amino-2-methyl-5-(phosphooxymethyl)pyrimidine + ATP = 4-amino-2-methyl-5-(diphosphooxymethyl)pyrimidine + ADP</text>
        <dbReference type="Rhea" id="RHEA:19893"/>
        <dbReference type="ChEBI" id="CHEBI:30616"/>
        <dbReference type="ChEBI" id="CHEBI:57841"/>
        <dbReference type="ChEBI" id="CHEBI:58354"/>
        <dbReference type="ChEBI" id="CHEBI:456216"/>
        <dbReference type="EC" id="2.7.4.7"/>
    </reaction>
</comment>
<gene>
    <name evidence="9" type="ORF">GCM10023352_12780</name>
</gene>
<sequence>MIARVLSIAGTDPTGGAGLQADVKSIAAAGGYGMGVVTSLVVQNTRGVQQVHTPDPDFLEAQLRAVSDDVIIDAVKVGMIADQASAAVVVNWLRNLPSNISVVVDPVMVASSGQALADSVSADLLTCATVLTPNVDELAALVGKPAASSRAELIAQAQVLAEKTGALVVAKGGHLADDDRGNTLVNATGELAHAASWFVDTTASHGTGCSLSSALATRLGLGESPQVALEWATSWAHEALQYGEAQAVGTGNGPIDHFHRLRRQAKSGLQNPAVPDKRNRHQPVVKASGEHTRELWEYAGESLDRFGSDGFISALMQGTLSGSQFTFYIEQDDYYLNIYAAVLARLAAAAQSAEERSFWAESVTGCIAVEQGMHAQWNLDPSTVHPSPATLAYTDFLRAETGSDYVVAVAAVLPCFWLYAQLAAFVPDAIPEDHPYKDWVEAYRDEAFQASTARAVQIAEGLLAAASDHQRAAAQQAFWRACQLEADFFAQALLLDTL</sequence>
<organism evidence="9 10">
    <name type="scientific">Rothia endophytica</name>
    <dbReference type="NCBI Taxonomy" id="1324766"/>
    <lineage>
        <taxon>Bacteria</taxon>
        <taxon>Bacillati</taxon>
        <taxon>Actinomycetota</taxon>
        <taxon>Actinomycetes</taxon>
        <taxon>Micrococcales</taxon>
        <taxon>Micrococcaceae</taxon>
        <taxon>Rothia</taxon>
    </lineage>
</organism>
<dbReference type="InterPro" id="IPR004399">
    <property type="entry name" value="HMP/HMP-P_kinase_dom"/>
</dbReference>
<dbReference type="PANTHER" id="PTHR20858:SF17">
    <property type="entry name" value="HYDROXYMETHYLPYRIMIDINE_PHOSPHOMETHYLPYRIMIDINE KINASE THI20-RELATED"/>
    <property type="match status" value="1"/>
</dbReference>
<feature type="domain" description="Pyridoxamine kinase/Phosphomethylpyrimidine kinase" evidence="8">
    <location>
        <begin position="12"/>
        <end position="256"/>
    </location>
</feature>
<keyword evidence="10" id="KW-1185">Reference proteome</keyword>
<evidence type="ECO:0000256" key="4">
    <source>
        <dbReference type="ARBA" id="ARBA00004769"/>
    </source>
</evidence>
<dbReference type="Gene3D" id="1.20.910.10">
    <property type="entry name" value="Heme oxygenase-like"/>
    <property type="match status" value="1"/>
</dbReference>
<evidence type="ECO:0000259" key="8">
    <source>
        <dbReference type="Pfam" id="PF08543"/>
    </source>
</evidence>
<dbReference type="EMBL" id="BAABKP010000001">
    <property type="protein sequence ID" value="GAA4795020.1"/>
    <property type="molecule type" value="Genomic_DNA"/>
</dbReference>
<dbReference type="NCBIfam" id="TIGR00097">
    <property type="entry name" value="HMP-P_kinase"/>
    <property type="match status" value="1"/>
</dbReference>
<comment type="catalytic activity">
    <reaction evidence="1">
        <text>4-amino-5-hydroxymethyl-2-methylpyrimidine + ATP = 4-amino-2-methyl-5-(phosphooxymethyl)pyrimidine + ADP + H(+)</text>
        <dbReference type="Rhea" id="RHEA:23096"/>
        <dbReference type="ChEBI" id="CHEBI:15378"/>
        <dbReference type="ChEBI" id="CHEBI:16892"/>
        <dbReference type="ChEBI" id="CHEBI:30616"/>
        <dbReference type="ChEBI" id="CHEBI:58354"/>
        <dbReference type="ChEBI" id="CHEBI:456216"/>
        <dbReference type="EC" id="2.7.1.49"/>
    </reaction>
</comment>
<evidence type="ECO:0000313" key="9">
    <source>
        <dbReference type="EMBL" id="GAA4795020.1"/>
    </source>
</evidence>
<evidence type="ECO:0000256" key="6">
    <source>
        <dbReference type="SAM" id="MobiDB-lite"/>
    </source>
</evidence>